<dbReference type="InterPro" id="IPR036397">
    <property type="entry name" value="RNaseH_sf"/>
</dbReference>
<comment type="caution">
    <text evidence="3">The sequence shown here is derived from an EMBL/GenBank/DDBJ whole genome shotgun (WGS) entry which is preliminary data.</text>
</comment>
<evidence type="ECO:0000256" key="1">
    <source>
        <dbReference type="SAM" id="MobiDB-lite"/>
    </source>
</evidence>
<sequence length="530" mass="60218">MIGGIANKSLLMTESDLKFRSPFGMILSGPTGSGKTTLLMKLLKYRDSMITPPPTSILFCYGEFDNHVVQLQQEGITVCSGLPSDQMLAECEKPCLLILDDLLSLAKDLYRGLLTAPTKPLALDNDDIGAQYTKRKMFAARRSKTLNASARNTLYQQELRRFLKMRKEAKEKPIKVELDNMVNLLTKMAAGKPEVVMMDPNNTQTVVQADETNVQPTPVTTAETNNLETPQPKSAKKAKKKKKTPASSSPEETPLRGGSQLQSLAEKQFVDSKVDRAMEIINKRKDVFGVTTKGKILDKKGQKVDRGTEFESRDIKQYFAQKGIEKHRSTFSSVKASVAERSLKTVKQRLYRLFTYHRTMDWINAIKDISNSINNSVCRVTKMTPMQVNFKNAQKLWKQLYGRLVSLKPSVTSTKKPNYKEDDAVRIAKEKGVFDKGYLPTFSDRIYQISQVKPKRNLPVVYRIKDIEDKQPVKGKFYGEEFSKTFHDPETTLYRIEKTYRKRTRNGVPEVLVKFYDHPGKQWIAADSIV</sequence>
<evidence type="ECO:0000259" key="2">
    <source>
        <dbReference type="PROSITE" id="PS50994"/>
    </source>
</evidence>
<name>A0AAD4MFY1_9BILA</name>
<dbReference type="InterPro" id="IPR003593">
    <property type="entry name" value="AAA+_ATPase"/>
</dbReference>
<dbReference type="SMART" id="SM00382">
    <property type="entry name" value="AAA"/>
    <property type="match status" value="1"/>
</dbReference>
<dbReference type="PROSITE" id="PS50994">
    <property type="entry name" value="INTEGRASE"/>
    <property type="match status" value="1"/>
</dbReference>
<dbReference type="Gene3D" id="3.30.420.10">
    <property type="entry name" value="Ribonuclease H-like superfamily/Ribonuclease H"/>
    <property type="match status" value="1"/>
</dbReference>
<organism evidence="3 4">
    <name type="scientific">Ditylenchus destructor</name>
    <dbReference type="NCBI Taxonomy" id="166010"/>
    <lineage>
        <taxon>Eukaryota</taxon>
        <taxon>Metazoa</taxon>
        <taxon>Ecdysozoa</taxon>
        <taxon>Nematoda</taxon>
        <taxon>Chromadorea</taxon>
        <taxon>Rhabditida</taxon>
        <taxon>Tylenchina</taxon>
        <taxon>Tylenchomorpha</taxon>
        <taxon>Sphaerularioidea</taxon>
        <taxon>Anguinidae</taxon>
        <taxon>Anguininae</taxon>
        <taxon>Ditylenchus</taxon>
    </lineage>
</organism>
<evidence type="ECO:0000313" key="4">
    <source>
        <dbReference type="Proteomes" id="UP001201812"/>
    </source>
</evidence>
<dbReference type="Gene3D" id="3.40.50.300">
    <property type="entry name" value="P-loop containing nucleotide triphosphate hydrolases"/>
    <property type="match status" value="1"/>
</dbReference>
<keyword evidence="4" id="KW-1185">Reference proteome</keyword>
<evidence type="ECO:0000313" key="3">
    <source>
        <dbReference type="EMBL" id="KAI1693115.1"/>
    </source>
</evidence>
<dbReference type="InterPro" id="IPR027417">
    <property type="entry name" value="P-loop_NTPase"/>
</dbReference>
<dbReference type="SUPFAM" id="SSF52540">
    <property type="entry name" value="P-loop containing nucleoside triphosphate hydrolases"/>
    <property type="match status" value="1"/>
</dbReference>
<dbReference type="PANTHER" id="PTHR46585:SF1">
    <property type="entry name" value="CHROMO DOMAIN-CONTAINING PROTEIN"/>
    <property type="match status" value="1"/>
</dbReference>
<feature type="region of interest" description="Disordered" evidence="1">
    <location>
        <begin position="208"/>
        <end position="263"/>
    </location>
</feature>
<proteinExistence type="predicted"/>
<feature type="compositionally biased region" description="Polar residues" evidence="1">
    <location>
        <begin position="208"/>
        <end position="231"/>
    </location>
</feature>
<dbReference type="GO" id="GO:0015074">
    <property type="term" value="P:DNA integration"/>
    <property type="evidence" value="ECO:0007669"/>
    <property type="project" value="InterPro"/>
</dbReference>
<gene>
    <name evidence="3" type="ORF">DdX_20839</name>
</gene>
<dbReference type="InterPro" id="IPR001584">
    <property type="entry name" value="Integrase_cat-core"/>
</dbReference>
<dbReference type="SUPFAM" id="SSF53098">
    <property type="entry name" value="Ribonuclease H-like"/>
    <property type="match status" value="1"/>
</dbReference>
<dbReference type="AlphaFoldDB" id="A0AAD4MFY1"/>
<feature type="domain" description="Integrase catalytic" evidence="2">
    <location>
        <begin position="304"/>
        <end position="393"/>
    </location>
</feature>
<feature type="compositionally biased region" description="Basic residues" evidence="1">
    <location>
        <begin position="234"/>
        <end position="244"/>
    </location>
</feature>
<dbReference type="EMBL" id="JAKKPZ010000676">
    <property type="protein sequence ID" value="KAI1693115.1"/>
    <property type="molecule type" value="Genomic_DNA"/>
</dbReference>
<dbReference type="PANTHER" id="PTHR46585">
    <property type="entry name" value="INTEGRASE CORE DOMAIN CONTAINING PROTEIN"/>
    <property type="match status" value="1"/>
</dbReference>
<accession>A0AAD4MFY1</accession>
<dbReference type="Proteomes" id="UP001201812">
    <property type="component" value="Unassembled WGS sequence"/>
</dbReference>
<dbReference type="GO" id="GO:0003676">
    <property type="term" value="F:nucleic acid binding"/>
    <property type="evidence" value="ECO:0007669"/>
    <property type="project" value="InterPro"/>
</dbReference>
<reference evidence="3" key="1">
    <citation type="submission" date="2022-01" db="EMBL/GenBank/DDBJ databases">
        <title>Genome Sequence Resource for Two Populations of Ditylenchus destructor, the Migratory Endoparasitic Phytonematode.</title>
        <authorList>
            <person name="Zhang H."/>
            <person name="Lin R."/>
            <person name="Xie B."/>
        </authorList>
    </citation>
    <scope>NUCLEOTIDE SEQUENCE</scope>
    <source>
        <strain evidence="3">BazhouSP</strain>
    </source>
</reference>
<dbReference type="InterPro" id="IPR012337">
    <property type="entry name" value="RNaseH-like_sf"/>
</dbReference>
<protein>
    <submittedName>
        <fullName evidence="3">Uncharacterized transposon-derived protein F54H12.3</fullName>
    </submittedName>
</protein>